<feature type="non-terminal residue" evidence="1">
    <location>
        <position position="1"/>
    </location>
</feature>
<reference evidence="1" key="1">
    <citation type="submission" date="2022-03" db="EMBL/GenBank/DDBJ databases">
        <authorList>
            <person name="Martin H S."/>
        </authorList>
    </citation>
    <scope>NUCLEOTIDE SEQUENCE</scope>
</reference>
<accession>A0ABN8I126</accession>
<protein>
    <submittedName>
        <fullName evidence="1">Uncharacterized protein</fullName>
    </submittedName>
</protein>
<sequence>MAGSCTTSVNIKEPRHCTRHRRTPHAKMIHHAAIVCTVLLASQCLANPVADPDPFGTHRTHVRIHVPYEVHTLHHHHIEKVPVIKEVPVIREVPVVKEVPVIKTVPVFNTVHVPVVNTVAVEKPVFIPYHVKESLWH</sequence>
<dbReference type="EMBL" id="OW152826">
    <property type="protein sequence ID" value="CAH2042492.1"/>
    <property type="molecule type" value="Genomic_DNA"/>
</dbReference>
<dbReference type="Proteomes" id="UP000837857">
    <property type="component" value="Chromosome 14"/>
</dbReference>
<evidence type="ECO:0000313" key="2">
    <source>
        <dbReference type="Proteomes" id="UP000837857"/>
    </source>
</evidence>
<keyword evidence="2" id="KW-1185">Reference proteome</keyword>
<proteinExistence type="predicted"/>
<name>A0ABN8I126_9NEOP</name>
<evidence type="ECO:0000313" key="1">
    <source>
        <dbReference type="EMBL" id="CAH2042492.1"/>
    </source>
</evidence>
<organism evidence="1 2">
    <name type="scientific">Iphiclides podalirius</name>
    <name type="common">scarce swallowtail</name>
    <dbReference type="NCBI Taxonomy" id="110791"/>
    <lineage>
        <taxon>Eukaryota</taxon>
        <taxon>Metazoa</taxon>
        <taxon>Ecdysozoa</taxon>
        <taxon>Arthropoda</taxon>
        <taxon>Hexapoda</taxon>
        <taxon>Insecta</taxon>
        <taxon>Pterygota</taxon>
        <taxon>Neoptera</taxon>
        <taxon>Endopterygota</taxon>
        <taxon>Lepidoptera</taxon>
        <taxon>Glossata</taxon>
        <taxon>Ditrysia</taxon>
        <taxon>Papilionoidea</taxon>
        <taxon>Papilionidae</taxon>
        <taxon>Papilioninae</taxon>
        <taxon>Iphiclides</taxon>
    </lineage>
</organism>
<gene>
    <name evidence="1" type="ORF">IPOD504_LOCUS3864</name>
</gene>